<dbReference type="SUPFAM" id="SSF102829">
    <property type="entry name" value="Cell division protein ZapA-like"/>
    <property type="match status" value="1"/>
</dbReference>
<proteinExistence type="predicted"/>
<organism evidence="1 2">
    <name type="scientific">Acidisoma silvae</name>
    <dbReference type="NCBI Taxonomy" id="2802396"/>
    <lineage>
        <taxon>Bacteria</taxon>
        <taxon>Pseudomonadati</taxon>
        <taxon>Pseudomonadota</taxon>
        <taxon>Alphaproteobacteria</taxon>
        <taxon>Acetobacterales</taxon>
        <taxon>Acidocellaceae</taxon>
        <taxon>Acidisoma</taxon>
    </lineage>
</organism>
<reference evidence="1" key="1">
    <citation type="journal article" date="2021" name="Microorganisms">
        <title>Acidisoma silvae sp. nov. and Acidisomacellulosilytica sp. nov., Two Acidophilic Bacteria Isolated from Decaying Wood, Hydrolyzing Cellulose and Producing Poly-3-hydroxybutyrate.</title>
        <authorList>
            <person name="Mieszkin S."/>
            <person name="Pouder E."/>
            <person name="Uroz S."/>
            <person name="Simon-Colin C."/>
            <person name="Alain K."/>
        </authorList>
    </citation>
    <scope>NUCLEOTIDE SEQUENCE</scope>
    <source>
        <strain evidence="1">HW T2.11</strain>
    </source>
</reference>
<dbReference type="Gene3D" id="3.30.160.880">
    <property type="entry name" value="Cell division protein ZapA protomer, N-terminal domain"/>
    <property type="match status" value="1"/>
</dbReference>
<dbReference type="EMBL" id="JAESVB010000003">
    <property type="protein sequence ID" value="MCB8875169.1"/>
    <property type="molecule type" value="Genomic_DNA"/>
</dbReference>
<keyword evidence="2" id="KW-1185">Reference proteome</keyword>
<protein>
    <submittedName>
        <fullName evidence="1">Cell division protein ZapA</fullName>
    </submittedName>
</protein>
<dbReference type="RefSeq" id="WP_227320839.1">
    <property type="nucleotide sequence ID" value="NZ_JAESVB010000003.1"/>
</dbReference>
<reference evidence="1" key="2">
    <citation type="submission" date="2021-01" db="EMBL/GenBank/DDBJ databases">
        <authorList>
            <person name="Mieszkin S."/>
            <person name="Pouder E."/>
            <person name="Alain K."/>
        </authorList>
    </citation>
    <scope>NUCLEOTIDE SEQUENCE</scope>
    <source>
        <strain evidence="1">HW T2.11</strain>
    </source>
</reference>
<accession>A0A963YR53</accession>
<evidence type="ECO:0000313" key="1">
    <source>
        <dbReference type="EMBL" id="MCB8875169.1"/>
    </source>
</evidence>
<name>A0A963YR53_9PROT</name>
<keyword evidence="1" id="KW-0131">Cell cycle</keyword>
<dbReference type="Pfam" id="PF05164">
    <property type="entry name" value="ZapA"/>
    <property type="match status" value="1"/>
</dbReference>
<comment type="caution">
    <text evidence="1">The sequence shown here is derived from an EMBL/GenBank/DDBJ whole genome shotgun (WGS) entry which is preliminary data.</text>
</comment>
<dbReference type="InterPro" id="IPR007838">
    <property type="entry name" value="Cell_div_ZapA-like"/>
</dbReference>
<dbReference type="InterPro" id="IPR042233">
    <property type="entry name" value="Cell_div_ZapA_N"/>
</dbReference>
<gene>
    <name evidence="1" type="ORF">ASILVAE211_08260</name>
</gene>
<keyword evidence="1" id="KW-0132">Cell division</keyword>
<dbReference type="InterPro" id="IPR036192">
    <property type="entry name" value="Cell_div_ZapA-like_sf"/>
</dbReference>
<evidence type="ECO:0000313" key="2">
    <source>
        <dbReference type="Proteomes" id="UP000708298"/>
    </source>
</evidence>
<sequence>MAQVNLQINGYNYLVGCEDGQEGHLAAMAKLLQSRIDSVKAIGQHGEARLLLLASLLLADELHDKEAALAAAAHAPAQTTAAVPAPVATPVAPIAEPEIVYVNVIDPDFDATVHRLAAKAEEIAEALERA</sequence>
<dbReference type="Proteomes" id="UP000708298">
    <property type="component" value="Unassembled WGS sequence"/>
</dbReference>
<dbReference type="GO" id="GO:0051301">
    <property type="term" value="P:cell division"/>
    <property type="evidence" value="ECO:0007669"/>
    <property type="project" value="UniProtKB-KW"/>
</dbReference>
<dbReference type="AlphaFoldDB" id="A0A963YR53"/>